<evidence type="ECO:0000256" key="1">
    <source>
        <dbReference type="ARBA" id="ARBA00023002"/>
    </source>
</evidence>
<dbReference type="InterPro" id="IPR036291">
    <property type="entry name" value="NAD(P)-bd_dom_sf"/>
</dbReference>
<reference evidence="2 3" key="1">
    <citation type="submission" date="2022-11" db="EMBL/GenBank/DDBJ databases">
        <title>Minimal conservation of predation-associated metabolite biosynthetic gene clusters underscores biosynthetic potential of Myxococcota including descriptions for ten novel species: Archangium lansinium sp. nov., Myxococcus landrumus sp. nov., Nannocystis bai.</title>
        <authorList>
            <person name="Ahearne A."/>
            <person name="Stevens C."/>
            <person name="Dowd S."/>
        </authorList>
    </citation>
    <scope>NUCLEOTIDE SEQUENCE [LARGE SCALE GENOMIC DNA]</scope>
    <source>
        <strain evidence="2 3">NCELM</strain>
    </source>
</reference>
<dbReference type="SUPFAM" id="SSF51735">
    <property type="entry name" value="NAD(P)-binding Rossmann-fold domains"/>
    <property type="match status" value="1"/>
</dbReference>
<evidence type="ECO:0000313" key="3">
    <source>
        <dbReference type="Proteomes" id="UP001217838"/>
    </source>
</evidence>
<organism evidence="2 3">
    <name type="scientific">Nannocystis radixulma</name>
    <dbReference type="NCBI Taxonomy" id="2995305"/>
    <lineage>
        <taxon>Bacteria</taxon>
        <taxon>Pseudomonadati</taxon>
        <taxon>Myxococcota</taxon>
        <taxon>Polyangia</taxon>
        <taxon>Nannocystales</taxon>
        <taxon>Nannocystaceae</taxon>
        <taxon>Nannocystis</taxon>
    </lineage>
</organism>
<comment type="caution">
    <text evidence="2">The sequence shown here is derived from an EMBL/GenBank/DDBJ whole genome shotgun (WGS) entry which is preliminary data.</text>
</comment>
<gene>
    <name evidence="2" type="ORF">POL58_11360</name>
</gene>
<keyword evidence="3" id="KW-1185">Reference proteome</keyword>
<sequence>MQGKPGEHKLTMQAFAYIFNNAMETMHDERPLRGLNFVFSGGTAGIGLAAATEVARRGAAVLLVGRDGERGARAVASVRAAGAGEAEFCAADLTTIAGVARAIEAIVAWRPRLHGLVHTAMTASLQRVDTADGFERAFGLQYLARYALNRGLLAALAASGDGRIVHVGAKAPAGLLPDLDDLQFRRRRWSLLPALMSSQVLGYLHVQEAAQRWRGLPVTTSIVCVGMTRTDTVRGWPWYIRGLYRLFGTAPERSAGNVIRLLTARDVGRADGAILFDPRRFAPTPLALDAGLARRTWALSEQLTRERGLVLAGPDGGER</sequence>
<dbReference type="RefSeq" id="WP_271997381.1">
    <property type="nucleotide sequence ID" value="NZ_JAQNDN010000004.1"/>
</dbReference>
<proteinExistence type="predicted"/>
<dbReference type="Gene3D" id="3.40.50.720">
    <property type="entry name" value="NAD(P)-binding Rossmann-like Domain"/>
    <property type="match status" value="1"/>
</dbReference>
<name>A0ABT5B3N0_9BACT</name>
<protein>
    <submittedName>
        <fullName evidence="2">SDR family NAD(P)-dependent oxidoreductase</fullName>
    </submittedName>
</protein>
<dbReference type="Pfam" id="PF00106">
    <property type="entry name" value="adh_short"/>
    <property type="match status" value="1"/>
</dbReference>
<dbReference type="PANTHER" id="PTHR43157:SF31">
    <property type="entry name" value="PHOSPHATIDYLINOSITOL-GLYCAN BIOSYNTHESIS CLASS F PROTEIN"/>
    <property type="match status" value="1"/>
</dbReference>
<evidence type="ECO:0000313" key="2">
    <source>
        <dbReference type="EMBL" id="MDC0668343.1"/>
    </source>
</evidence>
<dbReference type="Proteomes" id="UP001217838">
    <property type="component" value="Unassembled WGS sequence"/>
</dbReference>
<keyword evidence="1" id="KW-0560">Oxidoreductase</keyword>
<dbReference type="InterPro" id="IPR002347">
    <property type="entry name" value="SDR_fam"/>
</dbReference>
<dbReference type="PANTHER" id="PTHR43157">
    <property type="entry name" value="PHOSPHATIDYLINOSITOL-GLYCAN BIOSYNTHESIS CLASS F PROTEIN-RELATED"/>
    <property type="match status" value="1"/>
</dbReference>
<accession>A0ABT5B3N0</accession>
<dbReference type="EMBL" id="JAQNDN010000004">
    <property type="protein sequence ID" value="MDC0668343.1"/>
    <property type="molecule type" value="Genomic_DNA"/>
</dbReference>